<protein>
    <submittedName>
        <fullName evidence="1">Uncharacterized protein</fullName>
    </submittedName>
</protein>
<proteinExistence type="predicted"/>
<reference evidence="1 2" key="1">
    <citation type="journal article" date="2017" name="Nature">
        <title>The Apostasia genome and the evolution of orchids.</title>
        <authorList>
            <person name="Zhang G.Q."/>
            <person name="Liu K.W."/>
            <person name="Li Z."/>
            <person name="Lohaus R."/>
            <person name="Hsiao Y.Y."/>
            <person name="Niu S.C."/>
            <person name="Wang J.Y."/>
            <person name="Lin Y.C."/>
            <person name="Xu Q."/>
            <person name="Chen L.J."/>
            <person name="Yoshida K."/>
            <person name="Fujiwara S."/>
            <person name="Wang Z.W."/>
            <person name="Zhang Y.Q."/>
            <person name="Mitsuda N."/>
            <person name="Wang M."/>
            <person name="Liu G.H."/>
            <person name="Pecoraro L."/>
            <person name="Huang H.X."/>
            <person name="Xiao X.J."/>
            <person name="Lin M."/>
            <person name="Wu X.Y."/>
            <person name="Wu W.L."/>
            <person name="Chen Y.Y."/>
            <person name="Chang S.B."/>
            <person name="Sakamoto S."/>
            <person name="Ohme-Takagi M."/>
            <person name="Yagi M."/>
            <person name="Zeng S.J."/>
            <person name="Shen C.Y."/>
            <person name="Yeh C.M."/>
            <person name="Luo Y.B."/>
            <person name="Tsai W.C."/>
            <person name="Van de Peer Y."/>
            <person name="Liu Z.J."/>
        </authorList>
    </citation>
    <scope>NUCLEOTIDE SEQUENCE [LARGE SCALE GENOMIC DNA]</scope>
    <source>
        <strain evidence="2">cv. Shenzhen</strain>
        <tissue evidence="1">Stem</tissue>
    </source>
</reference>
<name>A0A2I0ASP2_9ASPA</name>
<dbReference type="AlphaFoldDB" id="A0A2I0ASP2"/>
<evidence type="ECO:0000313" key="2">
    <source>
        <dbReference type="Proteomes" id="UP000236161"/>
    </source>
</evidence>
<dbReference type="Proteomes" id="UP000236161">
    <property type="component" value="Unassembled WGS sequence"/>
</dbReference>
<dbReference type="EMBL" id="KZ451951">
    <property type="protein sequence ID" value="PKA58496.1"/>
    <property type="molecule type" value="Genomic_DNA"/>
</dbReference>
<gene>
    <name evidence="1" type="ORF">AXF42_Ash008783</name>
</gene>
<evidence type="ECO:0000313" key="1">
    <source>
        <dbReference type="EMBL" id="PKA58496.1"/>
    </source>
</evidence>
<accession>A0A2I0ASP2</accession>
<keyword evidence="2" id="KW-1185">Reference proteome</keyword>
<sequence>MPHKPPRVHSRCAGADPDATRHLISLDVTCIDVRAILYSCHVSNHTLCKLPAGQRWGPFLALKGKRRDDVFV</sequence>
<organism evidence="1 2">
    <name type="scientific">Apostasia shenzhenica</name>
    <dbReference type="NCBI Taxonomy" id="1088818"/>
    <lineage>
        <taxon>Eukaryota</taxon>
        <taxon>Viridiplantae</taxon>
        <taxon>Streptophyta</taxon>
        <taxon>Embryophyta</taxon>
        <taxon>Tracheophyta</taxon>
        <taxon>Spermatophyta</taxon>
        <taxon>Magnoliopsida</taxon>
        <taxon>Liliopsida</taxon>
        <taxon>Asparagales</taxon>
        <taxon>Orchidaceae</taxon>
        <taxon>Apostasioideae</taxon>
        <taxon>Apostasia</taxon>
    </lineage>
</organism>